<dbReference type="SMART" id="SM00388">
    <property type="entry name" value="HisKA"/>
    <property type="match status" value="1"/>
</dbReference>
<dbReference type="InterPro" id="IPR005467">
    <property type="entry name" value="His_kinase_dom"/>
</dbReference>
<dbReference type="InterPro" id="IPR050351">
    <property type="entry name" value="BphY/WalK/GraS-like"/>
</dbReference>
<dbReference type="GO" id="GO:0016036">
    <property type="term" value="P:cellular response to phosphate starvation"/>
    <property type="evidence" value="ECO:0007669"/>
    <property type="project" value="TreeGrafter"/>
</dbReference>
<dbReference type="InterPro" id="IPR003661">
    <property type="entry name" value="HisK_dim/P_dom"/>
</dbReference>
<evidence type="ECO:0000313" key="11">
    <source>
        <dbReference type="Proteomes" id="UP000035720"/>
    </source>
</evidence>
<dbReference type="Proteomes" id="UP000035720">
    <property type="component" value="Unassembled WGS sequence"/>
</dbReference>
<keyword evidence="7" id="KW-0902">Two-component regulatory system</keyword>
<dbReference type="FunFam" id="3.30.565.10:FF:000006">
    <property type="entry name" value="Sensor histidine kinase WalK"/>
    <property type="match status" value="1"/>
</dbReference>
<sequence>MDATTAAILGGCVGIALGGLSAISLRLSEREQRHPILPPAPVIPDGASAILSVLSSSALVLDASERVVNNSPTAVADGFVAGDRLVHPALLDLSRAVRRDGVIREQELTLHRPQTGQPAFVSVRAAPILDAHVLLLIDDRTQARRVEEVRRDFVVNVSHELKTPVGGLSLLAEAIIDAKGDPEATERFALRMQLEAARLGKLIKEIVDLSKLQSAAVLEAAEPVRLADVVAEAVEVSQIEAGAKDIAITERSNPDVWVFGDFGLLVTAVRNLIGNAIAYSPPATEVGVVVGLADAEATVTVTDRGRGIPPGEQERIFERFYRGDAARSRSTGGTGLGLAIVKHICANHGGHVEVWSQQGQGSTFTIRLPVLEPGQLRAATRHTTHPEGTAA</sequence>
<dbReference type="Gene3D" id="1.10.287.130">
    <property type="match status" value="1"/>
</dbReference>
<gene>
    <name evidence="10" type="ORF">BN13_1100007</name>
</gene>
<dbReference type="STRING" id="1193518.BN13_1100007"/>
<keyword evidence="5 10" id="KW-0808">Transferase</keyword>
<dbReference type="OrthoDB" id="9813151at2"/>
<protein>
    <recommendedName>
        <fullName evidence="8">Sensor-like histidine kinase SenX3</fullName>
        <ecNumber evidence="3">2.7.13.3</ecNumber>
    </recommendedName>
</protein>
<dbReference type="InterPro" id="IPR036097">
    <property type="entry name" value="HisK_dim/P_sf"/>
</dbReference>
<dbReference type="CDD" id="cd00082">
    <property type="entry name" value="HisKA"/>
    <property type="match status" value="1"/>
</dbReference>
<dbReference type="PRINTS" id="PR00344">
    <property type="entry name" value="BCTRLSENSOR"/>
</dbReference>
<dbReference type="Gene3D" id="3.30.565.10">
    <property type="entry name" value="Histidine kinase-like ATPase, C-terminal domain"/>
    <property type="match status" value="1"/>
</dbReference>
<dbReference type="SMART" id="SM00387">
    <property type="entry name" value="HATPase_c"/>
    <property type="match status" value="1"/>
</dbReference>
<dbReference type="GO" id="GO:0005886">
    <property type="term" value="C:plasma membrane"/>
    <property type="evidence" value="ECO:0007669"/>
    <property type="project" value="UniProtKB-SubCell"/>
</dbReference>
<dbReference type="AlphaFoldDB" id="A0A077MA95"/>
<dbReference type="CDD" id="cd00075">
    <property type="entry name" value="HATPase"/>
    <property type="match status" value="1"/>
</dbReference>
<dbReference type="InterPro" id="IPR003594">
    <property type="entry name" value="HATPase_dom"/>
</dbReference>
<feature type="domain" description="Histidine kinase" evidence="9">
    <location>
        <begin position="156"/>
        <end position="372"/>
    </location>
</feature>
<comment type="catalytic activity">
    <reaction evidence="1">
        <text>ATP + protein L-histidine = ADP + protein N-phospho-L-histidine.</text>
        <dbReference type="EC" id="2.7.13.3"/>
    </reaction>
</comment>
<dbReference type="InterPro" id="IPR004358">
    <property type="entry name" value="Sig_transdc_His_kin-like_C"/>
</dbReference>
<dbReference type="PANTHER" id="PTHR45453">
    <property type="entry name" value="PHOSPHATE REGULON SENSOR PROTEIN PHOR"/>
    <property type="match status" value="1"/>
</dbReference>
<dbReference type="RefSeq" id="WP_048548023.1">
    <property type="nucleotide sequence ID" value="NZ_HF571038.1"/>
</dbReference>
<dbReference type="Pfam" id="PF00512">
    <property type="entry name" value="HisKA"/>
    <property type="match status" value="1"/>
</dbReference>
<proteinExistence type="predicted"/>
<keyword evidence="11" id="KW-1185">Reference proteome</keyword>
<evidence type="ECO:0000313" key="10">
    <source>
        <dbReference type="EMBL" id="CCI51623.1"/>
    </source>
</evidence>
<organism evidence="10 11">
    <name type="scientific">Nostocoides jenkinsii Ben 74</name>
    <dbReference type="NCBI Taxonomy" id="1193518"/>
    <lineage>
        <taxon>Bacteria</taxon>
        <taxon>Bacillati</taxon>
        <taxon>Actinomycetota</taxon>
        <taxon>Actinomycetes</taxon>
        <taxon>Micrococcales</taxon>
        <taxon>Intrasporangiaceae</taxon>
        <taxon>Nostocoides</taxon>
    </lineage>
</organism>
<evidence type="ECO:0000256" key="1">
    <source>
        <dbReference type="ARBA" id="ARBA00000085"/>
    </source>
</evidence>
<accession>A0A077MA95</accession>
<evidence type="ECO:0000256" key="7">
    <source>
        <dbReference type="ARBA" id="ARBA00023012"/>
    </source>
</evidence>
<reference evidence="10 11" key="1">
    <citation type="journal article" date="2013" name="ISME J.">
        <title>A metabolic model for members of the genus Tetrasphaera involved in enhanced biological phosphorus removal.</title>
        <authorList>
            <person name="Kristiansen R."/>
            <person name="Nguyen H.T.T."/>
            <person name="Saunders A.M."/>
            <person name="Nielsen J.L."/>
            <person name="Wimmer R."/>
            <person name="Le V.Q."/>
            <person name="McIlroy S.J."/>
            <person name="Petrovski S."/>
            <person name="Seviour R.J."/>
            <person name="Calteau A."/>
            <person name="Nielsen K.L."/>
            <person name="Nielsen P.H."/>
        </authorList>
    </citation>
    <scope>NUCLEOTIDE SEQUENCE [LARGE SCALE GENOMIC DNA]</scope>
    <source>
        <strain evidence="10 11">Ben 74</strain>
    </source>
</reference>
<dbReference type="Pfam" id="PF02518">
    <property type="entry name" value="HATPase_c"/>
    <property type="match status" value="1"/>
</dbReference>
<evidence type="ECO:0000256" key="5">
    <source>
        <dbReference type="ARBA" id="ARBA00022679"/>
    </source>
</evidence>
<dbReference type="PROSITE" id="PS50109">
    <property type="entry name" value="HIS_KIN"/>
    <property type="match status" value="1"/>
</dbReference>
<evidence type="ECO:0000256" key="8">
    <source>
        <dbReference type="ARBA" id="ARBA00039401"/>
    </source>
</evidence>
<evidence type="ECO:0000256" key="4">
    <source>
        <dbReference type="ARBA" id="ARBA00022553"/>
    </source>
</evidence>
<keyword evidence="6 10" id="KW-0418">Kinase</keyword>
<dbReference type="EMBL" id="CAJC01000014">
    <property type="protein sequence ID" value="CCI51623.1"/>
    <property type="molecule type" value="Genomic_DNA"/>
</dbReference>
<evidence type="ECO:0000259" key="9">
    <source>
        <dbReference type="PROSITE" id="PS50109"/>
    </source>
</evidence>
<dbReference type="GO" id="GO:0000155">
    <property type="term" value="F:phosphorelay sensor kinase activity"/>
    <property type="evidence" value="ECO:0007669"/>
    <property type="project" value="InterPro"/>
</dbReference>
<dbReference type="SUPFAM" id="SSF55874">
    <property type="entry name" value="ATPase domain of HSP90 chaperone/DNA topoisomerase II/histidine kinase"/>
    <property type="match status" value="1"/>
</dbReference>
<dbReference type="GO" id="GO:0004721">
    <property type="term" value="F:phosphoprotein phosphatase activity"/>
    <property type="evidence" value="ECO:0007669"/>
    <property type="project" value="TreeGrafter"/>
</dbReference>
<keyword evidence="4" id="KW-0597">Phosphoprotein</keyword>
<evidence type="ECO:0000256" key="3">
    <source>
        <dbReference type="ARBA" id="ARBA00012438"/>
    </source>
</evidence>
<dbReference type="SUPFAM" id="SSF47384">
    <property type="entry name" value="Homodimeric domain of signal transducing histidine kinase"/>
    <property type="match status" value="1"/>
</dbReference>
<comment type="caution">
    <text evidence="10">The sequence shown here is derived from an EMBL/GenBank/DDBJ whole genome shotgun (WGS) entry which is preliminary data.</text>
</comment>
<evidence type="ECO:0000256" key="2">
    <source>
        <dbReference type="ARBA" id="ARBA00004236"/>
    </source>
</evidence>
<dbReference type="EC" id="2.7.13.3" evidence="3"/>
<evidence type="ECO:0000256" key="6">
    <source>
        <dbReference type="ARBA" id="ARBA00022777"/>
    </source>
</evidence>
<comment type="subcellular location">
    <subcellularLocation>
        <location evidence="2">Cell membrane</location>
    </subcellularLocation>
</comment>
<dbReference type="PANTHER" id="PTHR45453:SF1">
    <property type="entry name" value="PHOSPHATE REGULON SENSOR PROTEIN PHOR"/>
    <property type="match status" value="1"/>
</dbReference>
<dbReference type="InterPro" id="IPR036890">
    <property type="entry name" value="HATPase_C_sf"/>
</dbReference>
<name>A0A077MA95_9MICO</name>